<dbReference type="AlphaFoldDB" id="A0A2R6Y3E6"/>
<evidence type="ECO:0000313" key="2">
    <source>
        <dbReference type="Proteomes" id="UP000244338"/>
    </source>
</evidence>
<dbReference type="Proteomes" id="UP000244338">
    <property type="component" value="Unassembled WGS sequence"/>
</dbReference>
<sequence>MFLARVGKRLIDASIRHFLWGFGLKRKGVVDFFMPGSEKMMKR</sequence>
<accession>A0A2R6Y3E6</accession>
<evidence type="ECO:0000313" key="1">
    <source>
        <dbReference type="EMBL" id="PTQ57199.1"/>
    </source>
</evidence>
<organism evidence="1 2">
    <name type="scientific">Candidatus Carbonibacillus altaicus</name>
    <dbReference type="NCBI Taxonomy" id="2163959"/>
    <lineage>
        <taxon>Bacteria</taxon>
        <taxon>Bacillati</taxon>
        <taxon>Bacillota</taxon>
        <taxon>Bacilli</taxon>
        <taxon>Bacillales</taxon>
        <taxon>Candidatus Carbonibacillus</taxon>
    </lineage>
</organism>
<dbReference type="EMBL" id="PEBX01000011">
    <property type="protein sequence ID" value="PTQ57199.1"/>
    <property type="molecule type" value="Genomic_DNA"/>
</dbReference>
<gene>
    <name evidence="1" type="ORF">BSOLF_2069</name>
</gene>
<comment type="caution">
    <text evidence="1">The sequence shown here is derived from an EMBL/GenBank/DDBJ whole genome shotgun (WGS) entry which is preliminary data.</text>
</comment>
<name>A0A2R6Y3E6_9BACL</name>
<reference evidence="2" key="1">
    <citation type="journal article" date="2018" name="Sci. Rep.">
        <title>Lignite coal burning seam in the remote Altai Mountains harbors a hydrogen-driven thermophilic microbial community.</title>
        <authorList>
            <person name="Kadnikov V.V."/>
            <person name="Mardanov A.V."/>
            <person name="Ivasenko D.A."/>
            <person name="Antsiferov D.V."/>
            <person name="Beletsky A.V."/>
            <person name="Karnachuk O.V."/>
            <person name="Ravin N.V."/>
        </authorList>
    </citation>
    <scope>NUCLEOTIDE SEQUENCE [LARGE SCALE GENOMIC DNA]</scope>
</reference>
<protein>
    <submittedName>
        <fullName evidence="1">Uncharacterized protein</fullName>
    </submittedName>
</protein>
<proteinExistence type="predicted"/>